<evidence type="ECO:0000256" key="10">
    <source>
        <dbReference type="SAM" id="Phobius"/>
    </source>
</evidence>
<keyword evidence="4" id="KW-0808">Transferase</keyword>
<dbReference type="PANTHER" id="PTHR24421">
    <property type="entry name" value="NITRATE/NITRITE SENSOR PROTEIN NARX-RELATED"/>
    <property type="match status" value="1"/>
</dbReference>
<evidence type="ECO:0000313" key="13">
    <source>
        <dbReference type="Proteomes" id="UP000218598"/>
    </source>
</evidence>
<evidence type="ECO:0000313" key="12">
    <source>
        <dbReference type="EMBL" id="PCC40491.1"/>
    </source>
</evidence>
<reference evidence="12 13" key="1">
    <citation type="journal article" date="2017" name="Elife">
        <title>Extensive horizontal gene transfer in cheese-associated bacteria.</title>
        <authorList>
            <person name="Bonham K.S."/>
            <person name="Wolfe B.E."/>
            <person name="Dutton R.J."/>
        </authorList>
    </citation>
    <scope>NUCLEOTIDE SEQUENCE [LARGE SCALE GENOMIC DNA]</scope>
    <source>
        <strain evidence="12 13">341_9</strain>
    </source>
</reference>
<evidence type="ECO:0000256" key="4">
    <source>
        <dbReference type="ARBA" id="ARBA00022679"/>
    </source>
</evidence>
<dbReference type="InterPro" id="IPR036890">
    <property type="entry name" value="HATPase_C_sf"/>
</dbReference>
<evidence type="ECO:0000256" key="9">
    <source>
        <dbReference type="SAM" id="MobiDB-lite"/>
    </source>
</evidence>
<feature type="transmembrane region" description="Helical" evidence="10">
    <location>
        <begin position="133"/>
        <end position="152"/>
    </location>
</feature>
<feature type="transmembrane region" description="Helical" evidence="10">
    <location>
        <begin position="158"/>
        <end position="179"/>
    </location>
</feature>
<organism evidence="12 13">
    <name type="scientific">Brachybacterium alimentarium</name>
    <dbReference type="NCBI Taxonomy" id="47845"/>
    <lineage>
        <taxon>Bacteria</taxon>
        <taxon>Bacillati</taxon>
        <taxon>Actinomycetota</taxon>
        <taxon>Actinomycetes</taxon>
        <taxon>Micrococcales</taxon>
        <taxon>Dermabacteraceae</taxon>
        <taxon>Brachybacterium</taxon>
    </lineage>
</organism>
<feature type="region of interest" description="Disordered" evidence="9">
    <location>
        <begin position="1"/>
        <end position="35"/>
    </location>
</feature>
<evidence type="ECO:0000256" key="2">
    <source>
        <dbReference type="ARBA" id="ARBA00012438"/>
    </source>
</evidence>
<dbReference type="GO" id="GO:0000155">
    <property type="term" value="F:phosphorelay sensor kinase activity"/>
    <property type="evidence" value="ECO:0007669"/>
    <property type="project" value="InterPro"/>
</dbReference>
<evidence type="ECO:0000256" key="1">
    <source>
        <dbReference type="ARBA" id="ARBA00000085"/>
    </source>
</evidence>
<keyword evidence="10" id="KW-0812">Transmembrane</keyword>
<keyword evidence="7" id="KW-0067">ATP-binding</keyword>
<name>A0A2A3YMH6_9MICO</name>
<comment type="catalytic activity">
    <reaction evidence="1">
        <text>ATP + protein L-histidine = ADP + protein N-phospho-L-histidine.</text>
        <dbReference type="EC" id="2.7.13.3"/>
    </reaction>
</comment>
<dbReference type="Pfam" id="PF07730">
    <property type="entry name" value="HisKA_3"/>
    <property type="match status" value="1"/>
</dbReference>
<protein>
    <recommendedName>
        <fullName evidence="2">histidine kinase</fullName>
        <ecNumber evidence="2">2.7.13.3</ecNumber>
    </recommendedName>
</protein>
<feature type="domain" description="Signal transduction histidine kinase subgroup 3 dimerisation and phosphoacceptor" evidence="11">
    <location>
        <begin position="211"/>
        <end position="275"/>
    </location>
</feature>
<dbReference type="GO" id="GO:0016020">
    <property type="term" value="C:membrane"/>
    <property type="evidence" value="ECO:0007669"/>
    <property type="project" value="InterPro"/>
</dbReference>
<keyword evidence="13" id="KW-1185">Reference proteome</keyword>
<sequence>MRTPDRLPSMDDTRRRSPTSSAGGDMNARRPRSTADGAQARWFDIGAMAIAALMVGLWIRDPAPLPAYSGPIYDVISCVAGAASIAALWWRRRFPLVLACALLVCSTLLPVVSGPSLVALFTVAGHSSLRPTIWATLLALCSTPVQVVVGSPLRDTDFWRGVLALSLAILLVVGWGIALRSRRQVLESLQERARALARERDLVADGARRAEREEIARDVHDSLAHRLSLISMSAGALNYRREEIPAELAEQIATLQGNSRAALGELRSAIGDIRTGIGSREFSIDPANFDLLDLVEDAQDSGQEIDETITISAGLSPTTTRIVYRTVQELLTNARKHSPDQRVHVRATGDRDTGVRIMMANALSGTTTEVGPPGFGLVGVAERVKMHGGRLTAGPTAAGQFEVNVWLPWKDR</sequence>
<dbReference type="InterPro" id="IPR050482">
    <property type="entry name" value="Sensor_HK_TwoCompSys"/>
</dbReference>
<keyword evidence="5" id="KW-0547">Nucleotide-binding</keyword>
<feature type="transmembrane region" description="Helical" evidence="10">
    <location>
        <begin position="40"/>
        <end position="59"/>
    </location>
</feature>
<dbReference type="CDD" id="cd16917">
    <property type="entry name" value="HATPase_UhpB-NarQ-NarX-like"/>
    <property type="match status" value="1"/>
</dbReference>
<evidence type="ECO:0000256" key="3">
    <source>
        <dbReference type="ARBA" id="ARBA00022553"/>
    </source>
</evidence>
<dbReference type="PANTHER" id="PTHR24421:SF10">
    <property type="entry name" value="NITRATE_NITRITE SENSOR PROTEIN NARQ"/>
    <property type="match status" value="1"/>
</dbReference>
<proteinExistence type="predicted"/>
<dbReference type="Proteomes" id="UP000218598">
    <property type="component" value="Unassembled WGS sequence"/>
</dbReference>
<keyword evidence="8" id="KW-0902">Two-component regulatory system</keyword>
<gene>
    <name evidence="12" type="ORF">CIK66_03690</name>
</gene>
<feature type="transmembrane region" description="Helical" evidence="10">
    <location>
        <begin position="96"/>
        <end position="121"/>
    </location>
</feature>
<dbReference type="EC" id="2.7.13.3" evidence="2"/>
<dbReference type="Gene3D" id="3.30.565.10">
    <property type="entry name" value="Histidine kinase-like ATPase, C-terminal domain"/>
    <property type="match status" value="1"/>
</dbReference>
<evidence type="ECO:0000259" key="11">
    <source>
        <dbReference type="Pfam" id="PF07730"/>
    </source>
</evidence>
<dbReference type="OrthoDB" id="227596at2"/>
<dbReference type="GO" id="GO:0046983">
    <property type="term" value="F:protein dimerization activity"/>
    <property type="evidence" value="ECO:0007669"/>
    <property type="project" value="InterPro"/>
</dbReference>
<evidence type="ECO:0000256" key="7">
    <source>
        <dbReference type="ARBA" id="ARBA00022840"/>
    </source>
</evidence>
<dbReference type="AlphaFoldDB" id="A0A2A3YMH6"/>
<feature type="transmembrane region" description="Helical" evidence="10">
    <location>
        <begin position="71"/>
        <end position="90"/>
    </location>
</feature>
<feature type="compositionally biased region" description="Basic and acidic residues" evidence="9">
    <location>
        <begin position="1"/>
        <end position="15"/>
    </location>
</feature>
<keyword evidence="3" id="KW-0597">Phosphoprotein</keyword>
<comment type="caution">
    <text evidence="12">The sequence shown here is derived from an EMBL/GenBank/DDBJ whole genome shotgun (WGS) entry which is preliminary data.</text>
</comment>
<keyword evidence="10" id="KW-0472">Membrane</keyword>
<dbReference type="GO" id="GO:0005524">
    <property type="term" value="F:ATP binding"/>
    <property type="evidence" value="ECO:0007669"/>
    <property type="project" value="UniProtKB-KW"/>
</dbReference>
<keyword evidence="10" id="KW-1133">Transmembrane helix</keyword>
<evidence type="ECO:0000256" key="6">
    <source>
        <dbReference type="ARBA" id="ARBA00022777"/>
    </source>
</evidence>
<dbReference type="EMBL" id="NRGR01000006">
    <property type="protein sequence ID" value="PCC40491.1"/>
    <property type="molecule type" value="Genomic_DNA"/>
</dbReference>
<keyword evidence="6" id="KW-0418">Kinase</keyword>
<dbReference type="InterPro" id="IPR011712">
    <property type="entry name" value="Sig_transdc_His_kin_sub3_dim/P"/>
</dbReference>
<dbReference type="Gene3D" id="1.20.5.1930">
    <property type="match status" value="1"/>
</dbReference>
<accession>A0A2A3YMH6</accession>
<dbReference type="SUPFAM" id="SSF55874">
    <property type="entry name" value="ATPase domain of HSP90 chaperone/DNA topoisomerase II/histidine kinase"/>
    <property type="match status" value="1"/>
</dbReference>
<evidence type="ECO:0000256" key="8">
    <source>
        <dbReference type="ARBA" id="ARBA00023012"/>
    </source>
</evidence>
<evidence type="ECO:0000256" key="5">
    <source>
        <dbReference type="ARBA" id="ARBA00022741"/>
    </source>
</evidence>